<dbReference type="InterPro" id="IPR032675">
    <property type="entry name" value="LRR_dom_sf"/>
</dbReference>
<reference evidence="3 4" key="1">
    <citation type="journal article" date="2019" name="Genome Biol. Evol.">
        <title>Insights into the evolution of the New World diploid cottons (Gossypium, subgenus Houzingenia) based on genome sequencing.</title>
        <authorList>
            <person name="Grover C.E."/>
            <person name="Arick M.A. 2nd"/>
            <person name="Thrash A."/>
            <person name="Conover J.L."/>
            <person name="Sanders W.S."/>
            <person name="Peterson D.G."/>
            <person name="Frelichowski J.E."/>
            <person name="Scheffler J.A."/>
            <person name="Scheffler B.E."/>
            <person name="Wendel J.F."/>
        </authorList>
    </citation>
    <scope>NUCLEOTIDE SEQUENCE [LARGE SCALE GENOMIC DNA]</scope>
    <source>
        <strain evidence="3">5</strain>
        <tissue evidence="3">Leaf</tissue>
    </source>
</reference>
<proteinExistence type="predicted"/>
<dbReference type="Gene3D" id="3.80.10.10">
    <property type="entry name" value="Ribonuclease Inhibitor"/>
    <property type="match status" value="2"/>
</dbReference>
<keyword evidence="1" id="KW-0611">Plant defense</keyword>
<evidence type="ECO:0000256" key="1">
    <source>
        <dbReference type="ARBA" id="ARBA00022821"/>
    </source>
</evidence>
<protein>
    <recommendedName>
        <fullName evidence="2">Disease resistance protein At4g27190-like leucine-rich repeats domain-containing protein</fullName>
    </recommendedName>
</protein>
<dbReference type="PANTHER" id="PTHR33463:SF205">
    <property type="entry name" value="DISEASE RESISTANCE PROTEIN RPS2-LIKE"/>
    <property type="match status" value="1"/>
</dbReference>
<dbReference type="EMBL" id="JABEZY010274742">
    <property type="protein sequence ID" value="MBA0756480.1"/>
    <property type="molecule type" value="Genomic_DNA"/>
</dbReference>
<keyword evidence="4" id="KW-1185">Reference proteome</keyword>
<comment type="caution">
    <text evidence="3">The sequence shown here is derived from an EMBL/GenBank/DDBJ whole genome shotgun (WGS) entry which is preliminary data.</text>
</comment>
<gene>
    <name evidence="3" type="ORF">Gogos_020388</name>
</gene>
<dbReference type="InterPro" id="IPR057135">
    <property type="entry name" value="At4g27190-like_LRR"/>
</dbReference>
<dbReference type="InterPro" id="IPR050905">
    <property type="entry name" value="Plant_NBS-LRR"/>
</dbReference>
<dbReference type="PANTHER" id="PTHR33463">
    <property type="entry name" value="NB-ARC DOMAIN-CONTAINING PROTEIN-RELATED"/>
    <property type="match status" value="1"/>
</dbReference>
<evidence type="ECO:0000313" key="3">
    <source>
        <dbReference type="EMBL" id="MBA0756480.1"/>
    </source>
</evidence>
<dbReference type="SUPFAM" id="SSF52047">
    <property type="entry name" value="RNI-like"/>
    <property type="match status" value="1"/>
</dbReference>
<evidence type="ECO:0000313" key="4">
    <source>
        <dbReference type="Proteomes" id="UP000593579"/>
    </source>
</evidence>
<evidence type="ECO:0000259" key="2">
    <source>
        <dbReference type="Pfam" id="PF23247"/>
    </source>
</evidence>
<dbReference type="OrthoDB" id="998921at2759"/>
<sequence>MLCNTKDLILKDFENHKNLVPDLVDLEHLDGLTSLSINSWRGGECLIDTAQAILDFKCNDQPPKCFLQNLKILRVIDCEKFSKLFRINDGIESKAHYLPNLKIVEIRGCPSLEYVFPHASVGGFSHLQKIELVELRNLRSIVGGNNILEAPTLEILYMRGCSTFTNFTYHTEVKKWVFLKELIFSMEDIDSEDAICVIRLQDIWKGPIHVATNLRELRVHHCNNLTYIFPVTLIRHLPQLSILNIASCENLKQIIGNDNILASSSSSQGPQLEMKLVFPQLQQIVLENLPMLESFSPVGSHLEFPCLDLLDIKQCSKVITRFSADYLTLIVHDWNAVRKTFDKIQEPGAVFGVAGSCWSNPPVGWVKCNINAMLFSEENVVGWSAAVRYVEGAPVKRVSGHVNPMLAPKEAELNAAVRKALMLKVNLQFPFMNLENLNS</sequence>
<organism evidence="3 4">
    <name type="scientific">Gossypium gossypioides</name>
    <name type="common">Mexican cotton</name>
    <name type="synonym">Selera gossypioides</name>
    <dbReference type="NCBI Taxonomy" id="34282"/>
    <lineage>
        <taxon>Eukaryota</taxon>
        <taxon>Viridiplantae</taxon>
        <taxon>Streptophyta</taxon>
        <taxon>Embryophyta</taxon>
        <taxon>Tracheophyta</taxon>
        <taxon>Spermatophyta</taxon>
        <taxon>Magnoliopsida</taxon>
        <taxon>eudicotyledons</taxon>
        <taxon>Gunneridae</taxon>
        <taxon>Pentapetalae</taxon>
        <taxon>rosids</taxon>
        <taxon>malvids</taxon>
        <taxon>Malvales</taxon>
        <taxon>Malvaceae</taxon>
        <taxon>Malvoideae</taxon>
        <taxon>Gossypium</taxon>
    </lineage>
</organism>
<accession>A0A7J9D6Y8</accession>
<dbReference type="Pfam" id="PF23247">
    <property type="entry name" value="LRR_RPS2"/>
    <property type="match status" value="2"/>
</dbReference>
<name>A0A7J9D6Y8_GOSGO</name>
<feature type="domain" description="Disease resistance protein At4g27190-like leucine-rich repeats" evidence="2">
    <location>
        <begin position="199"/>
        <end position="325"/>
    </location>
</feature>
<feature type="domain" description="Disease resistance protein At4g27190-like leucine-rich repeats" evidence="2">
    <location>
        <begin position="61"/>
        <end position="182"/>
    </location>
</feature>
<dbReference type="AlphaFoldDB" id="A0A7J9D6Y8"/>
<dbReference type="Proteomes" id="UP000593579">
    <property type="component" value="Unassembled WGS sequence"/>
</dbReference>